<evidence type="ECO:0000256" key="1">
    <source>
        <dbReference type="SAM" id="Phobius"/>
    </source>
</evidence>
<feature type="transmembrane region" description="Helical" evidence="1">
    <location>
        <begin position="67"/>
        <end position="90"/>
    </location>
</feature>
<keyword evidence="1" id="KW-0812">Transmembrane</keyword>
<evidence type="ECO:0000313" key="3">
    <source>
        <dbReference type="Proteomes" id="UP001412067"/>
    </source>
</evidence>
<proteinExistence type="predicted"/>
<keyword evidence="1" id="KW-0472">Membrane</keyword>
<dbReference type="Proteomes" id="UP001412067">
    <property type="component" value="Unassembled WGS sequence"/>
</dbReference>
<comment type="caution">
    <text evidence="2">The sequence shown here is derived from an EMBL/GenBank/DDBJ whole genome shotgun (WGS) entry which is preliminary data.</text>
</comment>
<dbReference type="EMBL" id="JBBWWR010000005">
    <property type="protein sequence ID" value="KAK8967013.1"/>
    <property type="molecule type" value="Genomic_DNA"/>
</dbReference>
<keyword evidence="3" id="KW-1185">Reference proteome</keyword>
<organism evidence="2 3">
    <name type="scientific">Platanthera guangdongensis</name>
    <dbReference type="NCBI Taxonomy" id="2320717"/>
    <lineage>
        <taxon>Eukaryota</taxon>
        <taxon>Viridiplantae</taxon>
        <taxon>Streptophyta</taxon>
        <taxon>Embryophyta</taxon>
        <taxon>Tracheophyta</taxon>
        <taxon>Spermatophyta</taxon>
        <taxon>Magnoliopsida</taxon>
        <taxon>Liliopsida</taxon>
        <taxon>Asparagales</taxon>
        <taxon>Orchidaceae</taxon>
        <taxon>Orchidoideae</taxon>
        <taxon>Orchideae</taxon>
        <taxon>Orchidinae</taxon>
        <taxon>Platanthera</taxon>
    </lineage>
</organism>
<gene>
    <name evidence="2" type="ORF">KSP40_PGU000303</name>
</gene>
<keyword evidence="1" id="KW-1133">Transmembrane helix</keyword>
<sequence length="92" mass="10713">MFLLDISIFKNFIPTISKQFEANAVDLPKGTKKTLVMREISGNLVKKLLSNKESFAACDIDVFVHKIYFQVMFLFYLFVKSSLMRMYVIFIS</sequence>
<evidence type="ECO:0000313" key="2">
    <source>
        <dbReference type="EMBL" id="KAK8967013.1"/>
    </source>
</evidence>
<accession>A0ABR2MVQ7</accession>
<name>A0ABR2MVQ7_9ASPA</name>
<reference evidence="2 3" key="1">
    <citation type="journal article" date="2022" name="Nat. Plants">
        <title>Genomes of leafy and leafless Platanthera orchids illuminate the evolution of mycoheterotrophy.</title>
        <authorList>
            <person name="Li M.H."/>
            <person name="Liu K.W."/>
            <person name="Li Z."/>
            <person name="Lu H.C."/>
            <person name="Ye Q.L."/>
            <person name="Zhang D."/>
            <person name="Wang J.Y."/>
            <person name="Li Y.F."/>
            <person name="Zhong Z.M."/>
            <person name="Liu X."/>
            <person name="Yu X."/>
            <person name="Liu D.K."/>
            <person name="Tu X.D."/>
            <person name="Liu B."/>
            <person name="Hao Y."/>
            <person name="Liao X.Y."/>
            <person name="Jiang Y.T."/>
            <person name="Sun W.H."/>
            <person name="Chen J."/>
            <person name="Chen Y.Q."/>
            <person name="Ai Y."/>
            <person name="Zhai J.W."/>
            <person name="Wu S.S."/>
            <person name="Zhou Z."/>
            <person name="Hsiao Y.Y."/>
            <person name="Wu W.L."/>
            <person name="Chen Y.Y."/>
            <person name="Lin Y.F."/>
            <person name="Hsu J.L."/>
            <person name="Li C.Y."/>
            <person name="Wang Z.W."/>
            <person name="Zhao X."/>
            <person name="Zhong W.Y."/>
            <person name="Ma X.K."/>
            <person name="Ma L."/>
            <person name="Huang J."/>
            <person name="Chen G.Z."/>
            <person name="Huang M.Z."/>
            <person name="Huang L."/>
            <person name="Peng D.H."/>
            <person name="Luo Y.B."/>
            <person name="Zou S.Q."/>
            <person name="Chen S.P."/>
            <person name="Lan S."/>
            <person name="Tsai W.C."/>
            <person name="Van de Peer Y."/>
            <person name="Liu Z.J."/>
        </authorList>
    </citation>
    <scope>NUCLEOTIDE SEQUENCE [LARGE SCALE GENOMIC DNA]</scope>
    <source>
        <strain evidence="2">Lor288</strain>
    </source>
</reference>
<protein>
    <submittedName>
        <fullName evidence="2">Uncharacterized protein</fullName>
    </submittedName>
</protein>